<comment type="caution">
    <text evidence="1">The sequence shown here is derived from an EMBL/GenBank/DDBJ whole genome shotgun (WGS) entry which is preliminary data.</text>
</comment>
<sequence length="268" mass="28473">MRGLENHPGVRVGGQNMNSLRYADDTVLVAGDREDLQKLLGVVGGEGGGKGLELNSGGTEVMVVGRERVSPGCDMFINRVKLRQTGKFKCLGTVVSGDGGAGGEVSAGAARAGIDFRKMKTVLTGGRISIGASRGALRCYMEPVLVCGCGAWTVSRQIQNGLEATEMWFLGGVLRMPWTAGKTGERVLNGTSEGRSLVRTVGKRRAAFLGHVMRRGKLEHLVTTGKFEGKGSGGRQGERLMDGLPHGLDQEKCQIYWPPSKIWIGGGT</sequence>
<keyword evidence="1" id="KW-0540">Nuclease</keyword>
<keyword evidence="1" id="KW-0378">Hydrolase</keyword>
<reference evidence="1 2" key="1">
    <citation type="journal article" date="2021" name="Elife">
        <title>Chloroplast acquisition without the gene transfer in kleptoplastic sea slugs, Plakobranchus ocellatus.</title>
        <authorList>
            <person name="Maeda T."/>
            <person name="Takahashi S."/>
            <person name="Yoshida T."/>
            <person name="Shimamura S."/>
            <person name="Takaki Y."/>
            <person name="Nagai Y."/>
            <person name="Toyoda A."/>
            <person name="Suzuki Y."/>
            <person name="Arimoto A."/>
            <person name="Ishii H."/>
            <person name="Satoh N."/>
            <person name="Nishiyama T."/>
            <person name="Hasebe M."/>
            <person name="Maruyama T."/>
            <person name="Minagawa J."/>
            <person name="Obokata J."/>
            <person name="Shigenobu S."/>
        </authorList>
    </citation>
    <scope>NUCLEOTIDE SEQUENCE [LARGE SCALE GENOMIC DNA]</scope>
</reference>
<dbReference type="AlphaFoldDB" id="A0AAV4C868"/>
<keyword evidence="1" id="KW-0255">Endonuclease</keyword>
<gene>
    <name evidence="1" type="ORF">PoB_005376900</name>
</gene>
<organism evidence="1 2">
    <name type="scientific">Plakobranchus ocellatus</name>
    <dbReference type="NCBI Taxonomy" id="259542"/>
    <lineage>
        <taxon>Eukaryota</taxon>
        <taxon>Metazoa</taxon>
        <taxon>Spiralia</taxon>
        <taxon>Lophotrochozoa</taxon>
        <taxon>Mollusca</taxon>
        <taxon>Gastropoda</taxon>
        <taxon>Heterobranchia</taxon>
        <taxon>Euthyneura</taxon>
        <taxon>Panpulmonata</taxon>
        <taxon>Sacoglossa</taxon>
        <taxon>Placobranchoidea</taxon>
        <taxon>Plakobranchidae</taxon>
        <taxon>Plakobranchus</taxon>
    </lineage>
</organism>
<evidence type="ECO:0000313" key="1">
    <source>
        <dbReference type="EMBL" id="GFO27264.1"/>
    </source>
</evidence>
<dbReference type="EMBL" id="BLXT01005898">
    <property type="protein sequence ID" value="GFO27264.1"/>
    <property type="molecule type" value="Genomic_DNA"/>
</dbReference>
<dbReference type="GO" id="GO:0004519">
    <property type="term" value="F:endonuclease activity"/>
    <property type="evidence" value="ECO:0007669"/>
    <property type="project" value="UniProtKB-KW"/>
</dbReference>
<name>A0AAV4C868_9GAST</name>
<dbReference type="Proteomes" id="UP000735302">
    <property type="component" value="Unassembled WGS sequence"/>
</dbReference>
<protein>
    <submittedName>
        <fullName evidence="1">Endonuclease-reverse transcriptase</fullName>
    </submittedName>
</protein>
<proteinExistence type="predicted"/>
<keyword evidence="2" id="KW-1185">Reference proteome</keyword>
<evidence type="ECO:0000313" key="2">
    <source>
        <dbReference type="Proteomes" id="UP000735302"/>
    </source>
</evidence>
<dbReference type="PANTHER" id="PTHR47027">
    <property type="entry name" value="REVERSE TRANSCRIPTASE DOMAIN-CONTAINING PROTEIN"/>
    <property type="match status" value="1"/>
</dbReference>
<accession>A0AAV4C868</accession>
<dbReference type="PANTHER" id="PTHR47027:SF25">
    <property type="entry name" value="REVERSE TRANSCRIPTASE DOMAIN-CONTAINING PROTEIN"/>
    <property type="match status" value="1"/>
</dbReference>